<evidence type="ECO:0000256" key="5">
    <source>
        <dbReference type="SAM" id="MobiDB-lite"/>
    </source>
</evidence>
<dbReference type="GO" id="GO:0032783">
    <property type="term" value="C:super elongation complex"/>
    <property type="evidence" value="ECO:0007669"/>
    <property type="project" value="TreeGrafter"/>
</dbReference>
<feature type="region of interest" description="Disordered" evidence="5">
    <location>
        <begin position="1"/>
        <end position="509"/>
    </location>
</feature>
<feature type="compositionally biased region" description="Basic and acidic residues" evidence="5">
    <location>
        <begin position="318"/>
        <end position="354"/>
    </location>
</feature>
<dbReference type="Pfam" id="PF05110">
    <property type="entry name" value="AF-4"/>
    <property type="match status" value="1"/>
</dbReference>
<evidence type="ECO:0000256" key="1">
    <source>
        <dbReference type="ARBA" id="ARBA00004123"/>
    </source>
</evidence>
<feature type="region of interest" description="Disordered" evidence="5">
    <location>
        <begin position="547"/>
        <end position="732"/>
    </location>
</feature>
<dbReference type="AlphaFoldDB" id="A0A9D3T930"/>
<feature type="compositionally biased region" description="Pro residues" evidence="5">
    <location>
        <begin position="428"/>
        <end position="437"/>
    </location>
</feature>
<feature type="compositionally biased region" description="Polar residues" evidence="5">
    <location>
        <begin position="148"/>
        <end position="157"/>
    </location>
</feature>
<feature type="compositionally biased region" description="Basic and acidic residues" evidence="5">
    <location>
        <begin position="491"/>
        <end position="505"/>
    </location>
</feature>
<feature type="compositionally biased region" description="Basic and acidic residues" evidence="5">
    <location>
        <begin position="641"/>
        <end position="652"/>
    </location>
</feature>
<keyword evidence="8" id="KW-1185">Reference proteome</keyword>
<feature type="domain" description="AF4/FMR2 C-terminal homology" evidence="6">
    <location>
        <begin position="729"/>
        <end position="968"/>
    </location>
</feature>
<feature type="compositionally biased region" description="Basic and acidic residues" evidence="5">
    <location>
        <begin position="20"/>
        <end position="36"/>
    </location>
</feature>
<comment type="similarity">
    <text evidence="2">Belongs to the AF4 family.</text>
</comment>
<comment type="caution">
    <text evidence="7">The sequence shown here is derived from an EMBL/GenBank/DDBJ whole genome shotgun (WGS) entry which is preliminary data.</text>
</comment>
<feature type="compositionally biased region" description="Polar residues" evidence="5">
    <location>
        <begin position="393"/>
        <end position="406"/>
    </location>
</feature>
<gene>
    <name evidence="7" type="ORF">MATL_G00154270</name>
</gene>
<feature type="compositionally biased region" description="Low complexity" evidence="5">
    <location>
        <begin position="249"/>
        <end position="263"/>
    </location>
</feature>
<feature type="compositionally biased region" description="Basic and acidic residues" evidence="5">
    <location>
        <begin position="369"/>
        <end position="381"/>
    </location>
</feature>
<feature type="compositionally biased region" description="Polar residues" evidence="5">
    <location>
        <begin position="221"/>
        <end position="236"/>
    </location>
</feature>
<evidence type="ECO:0000256" key="3">
    <source>
        <dbReference type="ARBA" id="ARBA00022553"/>
    </source>
</evidence>
<dbReference type="Pfam" id="PF18876">
    <property type="entry name" value="AFF4_CHD"/>
    <property type="match status" value="1"/>
</dbReference>
<protein>
    <recommendedName>
        <fullName evidence="6">AF4/FMR2 C-terminal homology domain-containing protein</fullName>
    </recommendedName>
</protein>
<reference evidence="7" key="1">
    <citation type="submission" date="2021-01" db="EMBL/GenBank/DDBJ databases">
        <authorList>
            <person name="Zahm M."/>
            <person name="Roques C."/>
            <person name="Cabau C."/>
            <person name="Klopp C."/>
            <person name="Donnadieu C."/>
            <person name="Jouanno E."/>
            <person name="Lampietro C."/>
            <person name="Louis A."/>
            <person name="Herpin A."/>
            <person name="Echchiki A."/>
            <person name="Berthelot C."/>
            <person name="Parey E."/>
            <person name="Roest-Crollius H."/>
            <person name="Braasch I."/>
            <person name="Postlethwait J."/>
            <person name="Bobe J."/>
            <person name="Montfort J."/>
            <person name="Bouchez O."/>
            <person name="Begum T."/>
            <person name="Mejri S."/>
            <person name="Adams A."/>
            <person name="Chen W.-J."/>
            <person name="Guiguen Y."/>
        </authorList>
    </citation>
    <scope>NUCLEOTIDE SEQUENCE</scope>
    <source>
        <strain evidence="7">YG-15Mar2019-1</strain>
        <tissue evidence="7">Brain</tissue>
    </source>
</reference>
<comment type="subcellular location">
    <subcellularLocation>
        <location evidence="1">Nucleus</location>
    </subcellularLocation>
</comment>
<dbReference type="PANTHER" id="PTHR10528">
    <property type="entry name" value="AF4/FMR2 FAMILY MEMBER"/>
    <property type="match status" value="1"/>
</dbReference>
<keyword evidence="4" id="KW-0539">Nucleus</keyword>
<feature type="compositionally biased region" description="Basic and acidic residues" evidence="5">
    <location>
        <begin position="191"/>
        <end position="202"/>
    </location>
</feature>
<dbReference type="GO" id="GO:0010468">
    <property type="term" value="P:regulation of gene expression"/>
    <property type="evidence" value="ECO:0007669"/>
    <property type="project" value="InterPro"/>
</dbReference>
<organism evidence="7 8">
    <name type="scientific">Megalops atlanticus</name>
    <name type="common">Tarpon</name>
    <name type="synonym">Clupea gigantea</name>
    <dbReference type="NCBI Taxonomy" id="7932"/>
    <lineage>
        <taxon>Eukaryota</taxon>
        <taxon>Metazoa</taxon>
        <taxon>Chordata</taxon>
        <taxon>Craniata</taxon>
        <taxon>Vertebrata</taxon>
        <taxon>Euteleostomi</taxon>
        <taxon>Actinopterygii</taxon>
        <taxon>Neopterygii</taxon>
        <taxon>Teleostei</taxon>
        <taxon>Elopiformes</taxon>
        <taxon>Megalopidae</taxon>
        <taxon>Megalops</taxon>
    </lineage>
</organism>
<evidence type="ECO:0000256" key="4">
    <source>
        <dbReference type="ARBA" id="ARBA00023242"/>
    </source>
</evidence>
<evidence type="ECO:0000313" key="8">
    <source>
        <dbReference type="Proteomes" id="UP001046870"/>
    </source>
</evidence>
<feature type="compositionally biased region" description="Low complexity" evidence="5">
    <location>
        <begin position="480"/>
        <end position="490"/>
    </location>
</feature>
<feature type="compositionally biased region" description="Low complexity" evidence="5">
    <location>
        <begin position="120"/>
        <end position="147"/>
    </location>
</feature>
<dbReference type="EMBL" id="JAFDVH010000012">
    <property type="protein sequence ID" value="KAG7467505.1"/>
    <property type="molecule type" value="Genomic_DNA"/>
</dbReference>
<feature type="compositionally biased region" description="Low complexity" evidence="5">
    <location>
        <begin position="567"/>
        <end position="576"/>
    </location>
</feature>
<dbReference type="PANTHER" id="PTHR10528:SF16">
    <property type="entry name" value="AF4_FMR2 FAMILY MEMBER 3"/>
    <property type="match status" value="1"/>
</dbReference>
<dbReference type="InterPro" id="IPR043640">
    <property type="entry name" value="AF4/FMR2_CHD"/>
</dbReference>
<feature type="compositionally biased region" description="Acidic residues" evidence="5">
    <location>
        <begin position="79"/>
        <end position="91"/>
    </location>
</feature>
<sequence length="969" mass="107699">MPTVFGVKNKPVSVCSSQVQRREEKNCTGNRLRDMTHSWQHPTRSKEVKQQPPHRKESRWDVQERTPPQRTAPRKSMLEDDLQLSSDEDDSTTQSPRVTKGSSGDQQQRIRSGRATRVISSSSGSSSASPSSGSASSSSGSASSSESDCSTQRSRSPSPEAHSSPELPTSTLPQHSFSTEETEHSSSVQWHLDKWLKRDSGRRASSSQELGSEAEPPCNLSLESCQSHGGSQWDSSSESDHEAKPPRTPSQSPNQSPSPTSQRPKAKSWASPDYDPTARPSSKSCTISFTQPKSRPSHTPQAKSHDVPVPFRHGRPSSQERESKVDGQKRALVTERKEGRGKAEEVQKRRQVRESDDEEERKEKRRKEKDKEKGKGREKPSEPLALQPKQRPHSNGQRHQVESQATNREKKKRKTKESKTRIIDAKPSPSPSPPRKPVIPSTDSSSESDDDPKPRSTVAKALADSTSNLDPRRQQKRAGRPPSARPSSDAPIRRAKETPAEDQQRRGRYKLYTLVPFGRSRVFPHLAASPSSLFTRARSLKSLLVRVECGPTPKEPVIASLPRDRSSSSSSSSSSSPVKARKRGVAKSPGSPESEKKRKRKSENGELHREGKRNHAPAKPLLSRASSSDKRPLEACSEARPNGHKEDHPGREKRVRLPTSPVSDPAEHPKRGAAPQRPSRMRKGDTPAQNRQTEVQRTHQKGLPQPACDSQGSPPNQALCQRGTPPKRDAGHEVEHYLYEARRLKRRADTTADMFGKALTYVDAALSYMECGRAIEEGPEDAKSPYSMYAETVELIKYAMKLKSSGSSRLNQQKKQLAVLSFRCLALLHWRMFRLKKDQAVRQSKALQDYFKTSPSSPLTPPPWTGLGKSTGAPSFTSPPSPPLGSSSVLISIPNRIHQMAVDHLDVMNGALHSFEYWEAADNLAKDNKEFFNYLSTQLGPLSLYSSMRHIVQYTRQALQWIRSSAHLS</sequence>
<evidence type="ECO:0000259" key="6">
    <source>
        <dbReference type="Pfam" id="PF18876"/>
    </source>
</evidence>
<feature type="compositionally biased region" description="Polar residues" evidence="5">
    <location>
        <begin position="279"/>
        <end position="302"/>
    </location>
</feature>
<dbReference type="OrthoDB" id="6382204at2759"/>
<feature type="compositionally biased region" description="Polar residues" evidence="5">
    <location>
        <begin position="708"/>
        <end position="719"/>
    </location>
</feature>
<feature type="region of interest" description="Disordered" evidence="5">
    <location>
        <begin position="852"/>
        <end position="883"/>
    </location>
</feature>
<dbReference type="InterPro" id="IPR007797">
    <property type="entry name" value="AF4/FMR2"/>
</dbReference>
<dbReference type="Proteomes" id="UP001046870">
    <property type="component" value="Chromosome 12"/>
</dbReference>
<evidence type="ECO:0000256" key="2">
    <source>
        <dbReference type="ARBA" id="ARBA00007354"/>
    </source>
</evidence>
<proteinExistence type="inferred from homology"/>
<name>A0A9D3T930_MEGAT</name>
<feature type="compositionally biased region" description="Polar residues" evidence="5">
    <location>
        <begin position="96"/>
        <end position="110"/>
    </location>
</feature>
<accession>A0A9D3T930</accession>
<evidence type="ECO:0000313" key="7">
    <source>
        <dbReference type="EMBL" id="KAG7467505.1"/>
    </source>
</evidence>
<keyword evidence="3" id="KW-0597">Phosphoprotein</keyword>
<feature type="compositionally biased region" description="Basic and acidic residues" evidence="5">
    <location>
        <begin position="44"/>
        <end position="64"/>
    </location>
</feature>